<dbReference type="EMBL" id="CP001631">
    <property type="protein sequence ID" value="ACU53984.1"/>
    <property type="molecule type" value="Genomic_DNA"/>
</dbReference>
<evidence type="ECO:0000313" key="2">
    <source>
        <dbReference type="Proteomes" id="UP000000771"/>
    </source>
</evidence>
<dbReference type="OrthoDB" id="438898at2"/>
<dbReference type="RefSeq" id="WP_015798470.1">
    <property type="nucleotide sequence ID" value="NC_013124.1"/>
</dbReference>
<name>C7LZ26_ACIFD</name>
<dbReference type="Proteomes" id="UP000000771">
    <property type="component" value="Chromosome"/>
</dbReference>
<gene>
    <name evidence="1" type="ordered locus">Afer_1046</name>
</gene>
<protein>
    <submittedName>
        <fullName evidence="1">Uncharacterized protein</fullName>
    </submittedName>
</protein>
<accession>C7LZ26</accession>
<dbReference type="eggNOG" id="ENOG5032JAM">
    <property type="taxonomic scope" value="Bacteria"/>
</dbReference>
<dbReference type="HOGENOM" id="CLU_373702_0_0_11"/>
<reference evidence="1 2" key="1">
    <citation type="journal article" date="2009" name="Stand. Genomic Sci.">
        <title>Complete genome sequence of Acidimicrobium ferrooxidans type strain (ICP).</title>
        <authorList>
            <person name="Clum A."/>
            <person name="Nolan M."/>
            <person name="Lang E."/>
            <person name="Glavina Del Rio T."/>
            <person name="Tice H."/>
            <person name="Copeland A."/>
            <person name="Cheng J.F."/>
            <person name="Lucas S."/>
            <person name="Chen F."/>
            <person name="Bruce D."/>
            <person name="Goodwin L."/>
            <person name="Pitluck S."/>
            <person name="Ivanova N."/>
            <person name="Mavrommatis K."/>
            <person name="Mikhailova N."/>
            <person name="Pati A."/>
            <person name="Chen A."/>
            <person name="Palaniappan K."/>
            <person name="Goker M."/>
            <person name="Spring S."/>
            <person name="Land M."/>
            <person name="Hauser L."/>
            <person name="Chang Y.J."/>
            <person name="Jeffries C.C."/>
            <person name="Chain P."/>
            <person name="Bristow J."/>
            <person name="Eisen J.A."/>
            <person name="Markowitz V."/>
            <person name="Hugenholtz P."/>
            <person name="Kyrpides N.C."/>
            <person name="Klenk H.P."/>
            <person name="Lapidus A."/>
        </authorList>
    </citation>
    <scope>NUCLEOTIDE SEQUENCE [LARGE SCALE GENOMIC DNA]</scope>
    <source>
        <strain evidence="2">DSM 10331 / JCM 15462 / NBRC 103882 / ICP</strain>
    </source>
</reference>
<proteinExistence type="predicted"/>
<organism evidence="1 2">
    <name type="scientific">Acidimicrobium ferrooxidans (strain DSM 10331 / JCM 15462 / NBRC 103882 / ICP)</name>
    <dbReference type="NCBI Taxonomy" id="525909"/>
    <lineage>
        <taxon>Bacteria</taxon>
        <taxon>Bacillati</taxon>
        <taxon>Actinomycetota</taxon>
        <taxon>Acidimicrobiia</taxon>
        <taxon>Acidimicrobiales</taxon>
        <taxon>Acidimicrobiaceae</taxon>
        <taxon>Acidimicrobium</taxon>
    </lineage>
</organism>
<sequence length="743" mass="74748">MARSARTGPLVVPALVIVLVGGTLAVVIASTSSRPAPPAGAASLPTNLRAIPIAVGEGQSVSTPGLSRQYSCAGSTCLLATSNAQGASSLWASTNASLTFSPISLPSDAFVPATACQSPRVCYVLAEPPLENSGTGQLFETDTADSVGLQSVAVAAGYEPSTLGCIPSGPCWTTGTRDGTTAGYVRLTSAAPWEPLQLPDIAPAERNSIACANASLCVDVVSTLPPPQGATPTANTNGPFESGAYEGSLSKGFATVLAHPSPNAFGLQASCDPANCWFVANPVTSSGAVQATELTAAHATAVTISAPSSTSALRGLACSSSFCLAQLSGATKTTSVVFQLGPRPRALTLPSSPAAEELSLFCTQGATECIATATPGSAGPAVIIHVAPRGNRLAVGSSISLGQQLGMNPSPASLTSCVQSICFEVLEAARGPQLLGFNSLATRPSMREVLQLPNAAVLLSPIALSCPTTTVCDLLTGSINGPTFLVELEHGHVVADHTLPRGTLAQGLACASARHCVVAVAGISHHHGFPVLVTDNAGTTFERATITNAPNDLSVLSIACPTGLSCVAIAEHDFALGYGSIAPAIAESRDGGRIWHLMTVRGPEPRALADDPATALSCHDTGCVGVVSASNLQPRTGLSALVYTGTVTGSGFAVHQLRLAAPASALPINAALACNHDGCLLALTLASPPLPSITRIVALTPSGALHRELTILPPPEPAGLGATASAFLSTAATASAWLVPAQA</sequence>
<keyword evidence="2" id="KW-1185">Reference proteome</keyword>
<evidence type="ECO:0000313" key="1">
    <source>
        <dbReference type="EMBL" id="ACU53984.1"/>
    </source>
</evidence>
<dbReference type="KEGG" id="afo:Afer_1046"/>
<dbReference type="AlphaFoldDB" id="C7LZ26"/>